<proteinExistence type="predicted"/>
<dbReference type="OrthoDB" id="2690153at2759"/>
<dbReference type="GO" id="GO:0016709">
    <property type="term" value="F:oxidoreductase activity, acting on paired donors, with incorporation or reduction of molecular oxygen, NAD(P)H as one donor, and incorporation of one atom of oxygen"/>
    <property type="evidence" value="ECO:0007669"/>
    <property type="project" value="UniProtKB-ARBA"/>
</dbReference>
<name>A0A0D2ECU6_9EURO</name>
<evidence type="ECO:0000259" key="5">
    <source>
        <dbReference type="Pfam" id="PF01494"/>
    </source>
</evidence>
<dbReference type="SUPFAM" id="SSF51905">
    <property type="entry name" value="FAD/NAD(P)-binding domain"/>
    <property type="match status" value="1"/>
</dbReference>
<dbReference type="Proteomes" id="UP000053342">
    <property type="component" value="Unassembled WGS sequence"/>
</dbReference>
<dbReference type="PANTHER" id="PTHR43004:SF19">
    <property type="entry name" value="BINDING MONOOXYGENASE, PUTATIVE (JCVI)-RELATED"/>
    <property type="match status" value="1"/>
</dbReference>
<evidence type="ECO:0000256" key="3">
    <source>
        <dbReference type="ARBA" id="ARBA00022827"/>
    </source>
</evidence>
<keyword evidence="4" id="KW-0560">Oxidoreductase</keyword>
<dbReference type="Gene3D" id="3.30.9.10">
    <property type="entry name" value="D-Amino Acid Oxidase, subunit A, domain 2"/>
    <property type="match status" value="1"/>
</dbReference>
<dbReference type="GeneID" id="27353585"/>
<sequence length="614" mass="68271">MSRDQVFPVIIVGGGGCGLSMSSFLSDYGVDHILFDCKVEASALPKAHYLNQRTMETFRLHYMHKEIQKRSCPPNQMSQVAWATSLGGNGHLDRIVIHQLPCFGGGDGDLKAHAYKTDSAARSANLPLCRMEPILRQIAEERNPGRICFGHTVIDFHESDDHVKVTVQDTAGNLSTYRTKYLIGADGGRTIGQKIGVTMQGATGITDMVSVHFGADLSQYWNDTFFACHFINGECGTIFESGAIVPMGPTWGRQSEEWVMHFGFALEDEARHQEDRLISRIRDLLKIPDLEIKVHRISHWIIEKVVADKYHVGRVFLAGDAAHRRPPTTGLGLNTAIEDALNLSWKLAMVLKHNVNTNILDTYDQERRPVGKRNADWGLFTFENSAVINAAIGLVAGQKERNKSRFEAVFEDSLTGRSIQAQIKKMIESQSIEFGAHGIELGFTYEDGLRISDGIEAPEVDHLGQQYFPTTRPAHRLPHAWLVLDDRVVSTHDLVGSKGSFLLLTDDSELEWAAAAERLGFQYKIPIQTARIGDYLRDLTDQWQRVKELEDGGAILVRPDNFIAWRSLGPSKANGQELEVAFAELLGLPPPVIETSMPLSGDLPRGKLVRGRDG</sequence>
<keyword evidence="3" id="KW-0274">FAD</keyword>
<comment type="cofactor">
    <cofactor evidence="1">
        <name>FAD</name>
        <dbReference type="ChEBI" id="CHEBI:57692"/>
    </cofactor>
</comment>
<dbReference type="VEuPathDB" id="FungiDB:PV06_01511"/>
<dbReference type="AlphaFoldDB" id="A0A0D2ECU6"/>
<dbReference type="PANTHER" id="PTHR43004">
    <property type="entry name" value="TRK SYSTEM POTASSIUM UPTAKE PROTEIN"/>
    <property type="match status" value="1"/>
</dbReference>
<organism evidence="6 7">
    <name type="scientific">Exophiala oligosperma</name>
    <dbReference type="NCBI Taxonomy" id="215243"/>
    <lineage>
        <taxon>Eukaryota</taxon>
        <taxon>Fungi</taxon>
        <taxon>Dikarya</taxon>
        <taxon>Ascomycota</taxon>
        <taxon>Pezizomycotina</taxon>
        <taxon>Eurotiomycetes</taxon>
        <taxon>Chaetothyriomycetidae</taxon>
        <taxon>Chaetothyriales</taxon>
        <taxon>Herpotrichiellaceae</taxon>
        <taxon>Exophiala</taxon>
    </lineage>
</organism>
<keyword evidence="7" id="KW-1185">Reference proteome</keyword>
<dbReference type="InterPro" id="IPR036188">
    <property type="entry name" value="FAD/NAD-bd_sf"/>
</dbReference>
<dbReference type="EMBL" id="KN847333">
    <property type="protein sequence ID" value="KIW45799.1"/>
    <property type="molecule type" value="Genomic_DNA"/>
</dbReference>
<dbReference type="Gene3D" id="3.40.30.120">
    <property type="match status" value="1"/>
</dbReference>
<evidence type="ECO:0000256" key="1">
    <source>
        <dbReference type="ARBA" id="ARBA00001974"/>
    </source>
</evidence>
<dbReference type="PRINTS" id="PR00420">
    <property type="entry name" value="RNGMNOXGNASE"/>
</dbReference>
<gene>
    <name evidence="6" type="ORF">PV06_01511</name>
</gene>
<protein>
    <recommendedName>
        <fullName evidence="5">FAD-binding domain-containing protein</fullName>
    </recommendedName>
</protein>
<dbReference type="InterPro" id="IPR050641">
    <property type="entry name" value="RIFMO-like"/>
</dbReference>
<dbReference type="InterPro" id="IPR002938">
    <property type="entry name" value="FAD-bd"/>
</dbReference>
<evidence type="ECO:0000256" key="4">
    <source>
        <dbReference type="ARBA" id="ARBA00023002"/>
    </source>
</evidence>
<dbReference type="Pfam" id="PF01494">
    <property type="entry name" value="FAD_binding_3"/>
    <property type="match status" value="1"/>
</dbReference>
<evidence type="ECO:0000313" key="7">
    <source>
        <dbReference type="Proteomes" id="UP000053342"/>
    </source>
</evidence>
<dbReference type="GO" id="GO:0071949">
    <property type="term" value="F:FAD binding"/>
    <property type="evidence" value="ECO:0007669"/>
    <property type="project" value="InterPro"/>
</dbReference>
<feature type="domain" description="FAD-binding" evidence="5">
    <location>
        <begin position="8"/>
        <end position="376"/>
    </location>
</feature>
<keyword evidence="2" id="KW-0285">Flavoprotein</keyword>
<dbReference type="Pfam" id="PF21274">
    <property type="entry name" value="Rng_hyd_C"/>
    <property type="match status" value="1"/>
</dbReference>
<accession>A0A0D2ECU6</accession>
<reference evidence="6 7" key="1">
    <citation type="submission" date="2015-01" db="EMBL/GenBank/DDBJ databases">
        <title>The Genome Sequence of Exophiala oligosperma CBS72588.</title>
        <authorList>
            <consortium name="The Broad Institute Genomics Platform"/>
            <person name="Cuomo C."/>
            <person name="de Hoog S."/>
            <person name="Gorbushina A."/>
            <person name="Stielow B."/>
            <person name="Teixiera M."/>
            <person name="Abouelleil A."/>
            <person name="Chapman S.B."/>
            <person name="Priest M."/>
            <person name="Young S.K."/>
            <person name="Wortman J."/>
            <person name="Nusbaum C."/>
            <person name="Birren B."/>
        </authorList>
    </citation>
    <scope>NUCLEOTIDE SEQUENCE [LARGE SCALE GENOMIC DNA]</scope>
    <source>
        <strain evidence="6 7">CBS 72588</strain>
    </source>
</reference>
<evidence type="ECO:0000256" key="2">
    <source>
        <dbReference type="ARBA" id="ARBA00022630"/>
    </source>
</evidence>
<dbReference type="STRING" id="215243.A0A0D2ECU6"/>
<dbReference type="HOGENOM" id="CLU_009665_14_0_1"/>
<dbReference type="Gene3D" id="3.50.50.60">
    <property type="entry name" value="FAD/NAD(P)-binding domain"/>
    <property type="match status" value="1"/>
</dbReference>
<dbReference type="PROSITE" id="PS51257">
    <property type="entry name" value="PROKAR_LIPOPROTEIN"/>
    <property type="match status" value="1"/>
</dbReference>
<evidence type="ECO:0000313" key="6">
    <source>
        <dbReference type="EMBL" id="KIW45799.1"/>
    </source>
</evidence>
<dbReference type="RefSeq" id="XP_016266015.1">
    <property type="nucleotide sequence ID" value="XM_016402118.1"/>
</dbReference>